<dbReference type="InterPro" id="IPR050560">
    <property type="entry name" value="MYB_TF"/>
</dbReference>
<dbReference type="OrthoDB" id="2143914at2759"/>
<dbReference type="CDD" id="cd00167">
    <property type="entry name" value="SANT"/>
    <property type="match status" value="2"/>
</dbReference>
<evidence type="ECO:0008006" key="5">
    <source>
        <dbReference type="Google" id="ProtNLM"/>
    </source>
</evidence>
<name>A0A1R2CVG5_9CILI</name>
<dbReference type="Proteomes" id="UP000187209">
    <property type="component" value="Unassembled WGS sequence"/>
</dbReference>
<evidence type="ECO:0000259" key="2">
    <source>
        <dbReference type="PROSITE" id="PS51294"/>
    </source>
</evidence>
<protein>
    <recommendedName>
        <fullName evidence="5">Myb-like DNA-binding domain containing protein</fullName>
    </recommendedName>
</protein>
<dbReference type="SMART" id="SM00717">
    <property type="entry name" value="SANT"/>
    <property type="match status" value="2"/>
</dbReference>
<dbReference type="PANTHER" id="PTHR45614">
    <property type="entry name" value="MYB PROTEIN-RELATED"/>
    <property type="match status" value="1"/>
</dbReference>
<dbReference type="Pfam" id="PF13921">
    <property type="entry name" value="Myb_DNA-bind_6"/>
    <property type="match status" value="1"/>
</dbReference>
<dbReference type="InterPro" id="IPR009057">
    <property type="entry name" value="Homeodomain-like_sf"/>
</dbReference>
<dbReference type="EMBL" id="MPUH01000051">
    <property type="protein sequence ID" value="OMJ92970.1"/>
    <property type="molecule type" value="Genomic_DNA"/>
</dbReference>
<feature type="domain" description="Myb-like" evidence="1">
    <location>
        <begin position="11"/>
        <end position="59"/>
    </location>
</feature>
<dbReference type="AlphaFoldDB" id="A0A1R2CVG5"/>
<dbReference type="PROSITE" id="PS51294">
    <property type="entry name" value="HTH_MYB"/>
    <property type="match status" value="2"/>
</dbReference>
<accession>A0A1R2CVG5</accession>
<evidence type="ECO:0000313" key="4">
    <source>
        <dbReference type="Proteomes" id="UP000187209"/>
    </source>
</evidence>
<comment type="caution">
    <text evidence="3">The sequence shown here is derived from an EMBL/GenBank/DDBJ whole genome shotgun (WGS) entry which is preliminary data.</text>
</comment>
<dbReference type="PANTHER" id="PTHR45614:SF25">
    <property type="entry name" value="MYB PROTEIN"/>
    <property type="match status" value="1"/>
</dbReference>
<dbReference type="GO" id="GO:0005634">
    <property type="term" value="C:nucleus"/>
    <property type="evidence" value="ECO:0007669"/>
    <property type="project" value="TreeGrafter"/>
</dbReference>
<dbReference type="Gene3D" id="1.10.10.60">
    <property type="entry name" value="Homeodomain-like"/>
    <property type="match status" value="2"/>
</dbReference>
<dbReference type="InterPro" id="IPR001005">
    <property type="entry name" value="SANT/Myb"/>
</dbReference>
<organism evidence="3 4">
    <name type="scientific">Stentor coeruleus</name>
    <dbReference type="NCBI Taxonomy" id="5963"/>
    <lineage>
        <taxon>Eukaryota</taxon>
        <taxon>Sar</taxon>
        <taxon>Alveolata</taxon>
        <taxon>Ciliophora</taxon>
        <taxon>Postciliodesmatophora</taxon>
        <taxon>Heterotrichea</taxon>
        <taxon>Heterotrichida</taxon>
        <taxon>Stentoridae</taxon>
        <taxon>Stentor</taxon>
    </lineage>
</organism>
<dbReference type="SUPFAM" id="SSF46689">
    <property type="entry name" value="Homeodomain-like"/>
    <property type="match status" value="1"/>
</dbReference>
<dbReference type="PROSITE" id="PS50090">
    <property type="entry name" value="MYB_LIKE"/>
    <property type="match status" value="1"/>
</dbReference>
<keyword evidence="4" id="KW-1185">Reference proteome</keyword>
<feature type="domain" description="HTH myb-type" evidence="2">
    <location>
        <begin position="76"/>
        <end position="114"/>
    </location>
</feature>
<evidence type="ECO:0000259" key="1">
    <source>
        <dbReference type="PROSITE" id="PS50090"/>
    </source>
</evidence>
<evidence type="ECO:0000313" key="3">
    <source>
        <dbReference type="EMBL" id="OMJ92970.1"/>
    </source>
</evidence>
<reference evidence="3 4" key="1">
    <citation type="submission" date="2016-11" db="EMBL/GenBank/DDBJ databases">
        <title>The macronuclear genome of Stentor coeruleus: a giant cell with tiny introns.</title>
        <authorList>
            <person name="Slabodnick M."/>
            <person name="Ruby J.G."/>
            <person name="Reiff S.B."/>
            <person name="Swart E.C."/>
            <person name="Gosai S."/>
            <person name="Prabakaran S."/>
            <person name="Witkowska E."/>
            <person name="Larue G.E."/>
            <person name="Fisher S."/>
            <person name="Freeman R.M."/>
            <person name="Gunawardena J."/>
            <person name="Chu W."/>
            <person name="Stover N.A."/>
            <person name="Gregory B.D."/>
            <person name="Nowacki M."/>
            <person name="Derisi J."/>
            <person name="Roy S.W."/>
            <person name="Marshall W.F."/>
            <person name="Sood P."/>
        </authorList>
    </citation>
    <scope>NUCLEOTIDE SEQUENCE [LARGE SCALE GENOMIC DNA]</scope>
    <source>
        <strain evidence="3">WM001</strain>
    </source>
</reference>
<dbReference type="InterPro" id="IPR017930">
    <property type="entry name" value="Myb_dom"/>
</dbReference>
<feature type="domain" description="HTH myb-type" evidence="2">
    <location>
        <begin position="11"/>
        <end position="63"/>
    </location>
</feature>
<dbReference type="GO" id="GO:0000981">
    <property type="term" value="F:DNA-binding transcription factor activity, RNA polymerase II-specific"/>
    <property type="evidence" value="ECO:0007669"/>
    <property type="project" value="TreeGrafter"/>
</dbReference>
<sequence>MVYRKYKAKLWNQEEDEILRALVHKYGSRKWTLISNNFKDVTSAIRSPKQCRDRWFNNLCVEKKDSPFNDSEITTIIDCLIKLGNQWSKIAQHLPGRTENQIKNFMYATVNRNLCKFNRNKIAKEQIFFRSFKILQNGEIRSILLADKKIKASFFEKTKLSQDAFNAMNLYQCQVQRELPSLEADMKISSKSLVSKVFVTDFYEPVSQGYNESVLGNKEETYVGFLPSFSFMEDFEYRKDLVIY</sequence>
<proteinExistence type="predicted"/>
<gene>
    <name evidence="3" type="ORF">SteCoe_4191</name>
</gene>
<dbReference type="GO" id="GO:0000978">
    <property type="term" value="F:RNA polymerase II cis-regulatory region sequence-specific DNA binding"/>
    <property type="evidence" value="ECO:0007669"/>
    <property type="project" value="TreeGrafter"/>
</dbReference>